<keyword evidence="3" id="KW-1185">Reference proteome</keyword>
<reference evidence="3" key="1">
    <citation type="journal article" date="2019" name="Int. J. Syst. Evol. Microbiol.">
        <title>The Global Catalogue of Microorganisms (GCM) 10K type strain sequencing project: providing services to taxonomists for standard genome sequencing and annotation.</title>
        <authorList>
            <consortium name="The Broad Institute Genomics Platform"/>
            <consortium name="The Broad Institute Genome Sequencing Center for Infectious Disease"/>
            <person name="Wu L."/>
            <person name="Ma J."/>
        </authorList>
    </citation>
    <scope>NUCLEOTIDE SEQUENCE [LARGE SCALE GENOMIC DNA]</scope>
    <source>
        <strain evidence="3">CGMCC 1.12477</strain>
    </source>
</reference>
<dbReference type="Gene3D" id="1.10.260.40">
    <property type="entry name" value="lambda repressor-like DNA-binding domains"/>
    <property type="match status" value="1"/>
</dbReference>
<evidence type="ECO:0000313" key="3">
    <source>
        <dbReference type="Proteomes" id="UP001597186"/>
    </source>
</evidence>
<name>A0ABW4EAQ2_9RHOB</name>
<dbReference type="RefSeq" id="WP_379912613.1">
    <property type="nucleotide sequence ID" value="NZ_JBHUDD010000025.1"/>
</dbReference>
<dbReference type="InterPro" id="IPR010982">
    <property type="entry name" value="Lambda_DNA-bd_dom_sf"/>
</dbReference>
<proteinExistence type="predicted"/>
<dbReference type="EMBL" id="JBHUDD010000025">
    <property type="protein sequence ID" value="MFD1508212.1"/>
    <property type="molecule type" value="Genomic_DNA"/>
</dbReference>
<evidence type="ECO:0000259" key="1">
    <source>
        <dbReference type="PROSITE" id="PS50943"/>
    </source>
</evidence>
<accession>A0ABW4EAQ2</accession>
<evidence type="ECO:0000313" key="2">
    <source>
        <dbReference type="EMBL" id="MFD1508212.1"/>
    </source>
</evidence>
<dbReference type="Proteomes" id="UP001597186">
    <property type="component" value="Unassembled WGS sequence"/>
</dbReference>
<dbReference type="PROSITE" id="PS50943">
    <property type="entry name" value="HTH_CROC1"/>
    <property type="match status" value="1"/>
</dbReference>
<feature type="domain" description="HTH cro/C1-type" evidence="1">
    <location>
        <begin position="27"/>
        <end position="82"/>
    </location>
</feature>
<protein>
    <submittedName>
        <fullName evidence="2">Helix-turn-helix domain-containing protein</fullName>
    </submittedName>
</protein>
<gene>
    <name evidence="2" type="ORF">ACFTOW_02185</name>
</gene>
<organism evidence="2 3">
    <name type="scientific">Lacimonas salitolerans</name>
    <dbReference type="NCBI Taxonomy" id="1323750"/>
    <lineage>
        <taxon>Bacteria</taxon>
        <taxon>Pseudomonadati</taxon>
        <taxon>Pseudomonadota</taxon>
        <taxon>Alphaproteobacteria</taxon>
        <taxon>Rhodobacterales</taxon>
        <taxon>Paracoccaceae</taxon>
        <taxon>Lacimonas</taxon>
    </lineage>
</organism>
<comment type="caution">
    <text evidence="2">The sequence shown here is derived from an EMBL/GenBank/DDBJ whole genome shotgun (WGS) entry which is preliminary data.</text>
</comment>
<dbReference type="Pfam" id="PF01381">
    <property type="entry name" value="HTH_3"/>
    <property type="match status" value="1"/>
</dbReference>
<sequence>MIAQQDRGTMELDDTRTFDFERFRGALLDAMCAKGLNASALSRKAGLNPRAVKDIEERRIQNPRVSTVLSLERALEMVPGTLLGITSSEADMG</sequence>
<dbReference type="InterPro" id="IPR001387">
    <property type="entry name" value="Cro/C1-type_HTH"/>
</dbReference>
<dbReference type="SUPFAM" id="SSF47413">
    <property type="entry name" value="lambda repressor-like DNA-binding domains"/>
    <property type="match status" value="1"/>
</dbReference>